<protein>
    <submittedName>
        <fullName evidence="1">Uncharacterized protein</fullName>
    </submittedName>
</protein>
<dbReference type="AlphaFoldDB" id="A0A8J5J749"/>
<comment type="caution">
    <text evidence="1">The sequence shown here is derived from an EMBL/GenBank/DDBJ whole genome shotgun (WGS) entry which is preliminary data.</text>
</comment>
<proteinExistence type="predicted"/>
<reference evidence="1" key="1">
    <citation type="submission" date="2021-01" db="EMBL/GenBank/DDBJ databases">
        <title>Phytophthora aleatoria, a newly-described species from Pinus radiata is distinct from Phytophthora cactorum isolates based on comparative genomics.</title>
        <authorList>
            <person name="Mcdougal R."/>
            <person name="Panda P."/>
            <person name="Williams N."/>
            <person name="Studholme D.J."/>
        </authorList>
    </citation>
    <scope>NUCLEOTIDE SEQUENCE</scope>
    <source>
        <strain evidence="1">NZFS 4037</strain>
    </source>
</reference>
<organism evidence="1 2">
    <name type="scientific">Phytophthora aleatoria</name>
    <dbReference type="NCBI Taxonomy" id="2496075"/>
    <lineage>
        <taxon>Eukaryota</taxon>
        <taxon>Sar</taxon>
        <taxon>Stramenopiles</taxon>
        <taxon>Oomycota</taxon>
        <taxon>Peronosporomycetes</taxon>
        <taxon>Peronosporales</taxon>
        <taxon>Peronosporaceae</taxon>
        <taxon>Phytophthora</taxon>
    </lineage>
</organism>
<evidence type="ECO:0000313" key="2">
    <source>
        <dbReference type="Proteomes" id="UP000709295"/>
    </source>
</evidence>
<dbReference type="Proteomes" id="UP000709295">
    <property type="component" value="Unassembled WGS sequence"/>
</dbReference>
<name>A0A8J5J749_9STRA</name>
<accession>A0A8J5J749</accession>
<gene>
    <name evidence="1" type="ORF">JG688_00008372</name>
</gene>
<keyword evidence="2" id="KW-1185">Reference proteome</keyword>
<sequence>MLGLNASIAAANAGACCARASDYASHRASYSCSYSKFNVVLSRAGTARPFSTGSCVLSCQQLRRAPLRSSQ</sequence>
<evidence type="ECO:0000313" key="1">
    <source>
        <dbReference type="EMBL" id="KAG6962969.1"/>
    </source>
</evidence>
<dbReference type="EMBL" id="JAENGY010000437">
    <property type="protein sequence ID" value="KAG6962969.1"/>
    <property type="molecule type" value="Genomic_DNA"/>
</dbReference>